<dbReference type="GO" id="GO:0003700">
    <property type="term" value="F:DNA-binding transcription factor activity"/>
    <property type="evidence" value="ECO:0007669"/>
    <property type="project" value="InterPro"/>
</dbReference>
<comment type="caution">
    <text evidence="6">The sequence shown here is derived from an EMBL/GenBank/DDBJ whole genome shotgun (WGS) entry which is preliminary data.</text>
</comment>
<gene>
    <name evidence="6" type="ORF">M0R45_000743</name>
</gene>
<evidence type="ECO:0000256" key="2">
    <source>
        <dbReference type="ARBA" id="ARBA00023125"/>
    </source>
</evidence>
<dbReference type="AlphaFoldDB" id="A0AAW1VRZ4"/>
<evidence type="ECO:0000256" key="4">
    <source>
        <dbReference type="SAM" id="Coils"/>
    </source>
</evidence>
<evidence type="ECO:0000256" key="3">
    <source>
        <dbReference type="ARBA" id="ARBA00023242"/>
    </source>
</evidence>
<dbReference type="Proteomes" id="UP001457282">
    <property type="component" value="Unassembled WGS sequence"/>
</dbReference>
<dbReference type="InterPro" id="IPR004827">
    <property type="entry name" value="bZIP"/>
</dbReference>
<sequence length="171" mass="19554">MESTPIHQQGGNGNDSNMTKMVVGETSLVPVVKLRNVIVLPESSGTKNKKRIIDGPLEVVVERRQRRMIKNRESAARSRARETGTLYLDFPFRLKIYFIEVICDYVKLIHKAYTVELEAELNQLEDENTKLKQTVAGIEQRRKQEVMGRKQSTRAPELAAKLRTMRRTVSG</sequence>
<dbReference type="GO" id="GO:0045893">
    <property type="term" value="P:positive regulation of DNA-templated transcription"/>
    <property type="evidence" value="ECO:0007669"/>
    <property type="project" value="InterPro"/>
</dbReference>
<evidence type="ECO:0000259" key="5">
    <source>
        <dbReference type="PROSITE" id="PS00036"/>
    </source>
</evidence>
<dbReference type="GO" id="GO:0003677">
    <property type="term" value="F:DNA binding"/>
    <property type="evidence" value="ECO:0007669"/>
    <property type="project" value="UniProtKB-KW"/>
</dbReference>
<dbReference type="PROSITE" id="PS00036">
    <property type="entry name" value="BZIP_BASIC"/>
    <property type="match status" value="1"/>
</dbReference>
<dbReference type="PANTHER" id="PTHR22952:SF395">
    <property type="entry name" value="ABSCISIC ACID-INSENSITIVE 5-LIKE PROTEIN 1"/>
    <property type="match status" value="1"/>
</dbReference>
<protein>
    <recommendedName>
        <fullName evidence="5">BZIP domain-containing protein</fullName>
    </recommendedName>
</protein>
<keyword evidence="4" id="KW-0175">Coiled coil</keyword>
<name>A0AAW1VRZ4_RUBAR</name>
<keyword evidence="3" id="KW-0539">Nucleus</keyword>
<keyword evidence="7" id="KW-1185">Reference proteome</keyword>
<evidence type="ECO:0000313" key="6">
    <source>
        <dbReference type="EMBL" id="KAK9907803.1"/>
    </source>
</evidence>
<keyword evidence="2" id="KW-0238">DNA-binding</keyword>
<feature type="domain" description="BZIP" evidence="5">
    <location>
        <begin position="66"/>
        <end position="81"/>
    </location>
</feature>
<comment type="subcellular location">
    <subcellularLocation>
        <location evidence="1">Nucleus</location>
    </subcellularLocation>
</comment>
<evidence type="ECO:0000256" key="1">
    <source>
        <dbReference type="ARBA" id="ARBA00004123"/>
    </source>
</evidence>
<evidence type="ECO:0000313" key="7">
    <source>
        <dbReference type="Proteomes" id="UP001457282"/>
    </source>
</evidence>
<dbReference type="InterPro" id="IPR043452">
    <property type="entry name" value="BZIP46-like"/>
</dbReference>
<dbReference type="EMBL" id="JBEDUW010000020">
    <property type="protein sequence ID" value="KAK9907803.1"/>
    <property type="molecule type" value="Genomic_DNA"/>
</dbReference>
<reference evidence="6 7" key="1">
    <citation type="journal article" date="2023" name="G3 (Bethesda)">
        <title>A chromosome-length genome assembly and annotation of blackberry (Rubus argutus, cv. 'Hillquist').</title>
        <authorList>
            <person name="Bruna T."/>
            <person name="Aryal R."/>
            <person name="Dudchenko O."/>
            <person name="Sargent D.J."/>
            <person name="Mead D."/>
            <person name="Buti M."/>
            <person name="Cavallini A."/>
            <person name="Hytonen T."/>
            <person name="Andres J."/>
            <person name="Pham M."/>
            <person name="Weisz D."/>
            <person name="Mascagni F."/>
            <person name="Usai G."/>
            <person name="Natali L."/>
            <person name="Bassil N."/>
            <person name="Fernandez G.E."/>
            <person name="Lomsadze A."/>
            <person name="Armour M."/>
            <person name="Olukolu B."/>
            <person name="Poorten T."/>
            <person name="Britton C."/>
            <person name="Davik J."/>
            <person name="Ashrafi H."/>
            <person name="Aiden E.L."/>
            <person name="Borodovsky M."/>
            <person name="Worthington M."/>
        </authorList>
    </citation>
    <scope>NUCLEOTIDE SEQUENCE [LARGE SCALE GENOMIC DNA]</scope>
    <source>
        <strain evidence="6">PI 553951</strain>
    </source>
</reference>
<accession>A0AAW1VRZ4</accession>
<organism evidence="6 7">
    <name type="scientific">Rubus argutus</name>
    <name type="common">Southern blackberry</name>
    <dbReference type="NCBI Taxonomy" id="59490"/>
    <lineage>
        <taxon>Eukaryota</taxon>
        <taxon>Viridiplantae</taxon>
        <taxon>Streptophyta</taxon>
        <taxon>Embryophyta</taxon>
        <taxon>Tracheophyta</taxon>
        <taxon>Spermatophyta</taxon>
        <taxon>Magnoliopsida</taxon>
        <taxon>eudicotyledons</taxon>
        <taxon>Gunneridae</taxon>
        <taxon>Pentapetalae</taxon>
        <taxon>rosids</taxon>
        <taxon>fabids</taxon>
        <taxon>Rosales</taxon>
        <taxon>Rosaceae</taxon>
        <taxon>Rosoideae</taxon>
        <taxon>Rosoideae incertae sedis</taxon>
        <taxon>Rubus</taxon>
    </lineage>
</organism>
<proteinExistence type="predicted"/>
<dbReference type="GO" id="GO:0005634">
    <property type="term" value="C:nucleus"/>
    <property type="evidence" value="ECO:0007669"/>
    <property type="project" value="UniProtKB-SubCell"/>
</dbReference>
<feature type="coiled-coil region" evidence="4">
    <location>
        <begin position="114"/>
        <end position="141"/>
    </location>
</feature>
<dbReference type="PANTHER" id="PTHR22952">
    <property type="entry name" value="CAMP-RESPONSE ELEMENT BINDING PROTEIN-RELATED"/>
    <property type="match status" value="1"/>
</dbReference>